<gene>
    <name evidence="5" type="ORF">METZ01_LOCUS57225</name>
</gene>
<dbReference type="GO" id="GO:0004497">
    <property type="term" value="F:monooxygenase activity"/>
    <property type="evidence" value="ECO:0007669"/>
    <property type="project" value="UniProtKB-KW"/>
</dbReference>
<organism evidence="5">
    <name type="scientific">marine metagenome</name>
    <dbReference type="NCBI Taxonomy" id="408172"/>
    <lineage>
        <taxon>unclassified sequences</taxon>
        <taxon>metagenomes</taxon>
        <taxon>ecological metagenomes</taxon>
    </lineage>
</organism>
<dbReference type="InterPro" id="IPR036661">
    <property type="entry name" value="Luciferase-like_sf"/>
</dbReference>
<evidence type="ECO:0000256" key="1">
    <source>
        <dbReference type="ARBA" id="ARBA00023002"/>
    </source>
</evidence>
<dbReference type="Pfam" id="PF00296">
    <property type="entry name" value="Bac_luciferase"/>
    <property type="match status" value="1"/>
</dbReference>
<keyword evidence="1" id="KW-0560">Oxidoreductase</keyword>
<dbReference type="PANTHER" id="PTHR30137:SF8">
    <property type="entry name" value="BLR5498 PROTEIN"/>
    <property type="match status" value="1"/>
</dbReference>
<sequence>MELGLLTLGDHRADPSTGVRTTQAERHRDILEYLDYAEPAGFDAVFVGEHHFSDFITASPPVFLGWLAGRTSTITLGSGVTLLPHHDAVKVAEDFATVDVVSDGRAEVWVGRGVEPYAYTYFGQDVERAVDMQQEGLELLLRLWTETDVTWSGEFRPPLNGVTLQPRPVQEPCIPIKVAVSREESAIAAAELGLGISITMLSFDRNQLVPVVGAYREAFSDAGHPHRPWVDLHAHVHVAPTSQEARDHLSIYQAPFQRWVFAKRMGVHEDEVELPVRITDFASPECAVVNGSPEEVVDRIGAFTSLVSIDRFTIQSDYGGQPWPLVMRSLDLFGDVMDQVRALQPAPALAQA</sequence>
<dbReference type="EMBL" id="UINC01003218">
    <property type="protein sequence ID" value="SVA04371.1"/>
    <property type="molecule type" value="Genomic_DNA"/>
</dbReference>
<keyword evidence="2" id="KW-0503">Monooxygenase</keyword>
<evidence type="ECO:0000256" key="3">
    <source>
        <dbReference type="SAM" id="MobiDB-lite"/>
    </source>
</evidence>
<evidence type="ECO:0000313" key="5">
    <source>
        <dbReference type="EMBL" id="SVA04371.1"/>
    </source>
</evidence>
<dbReference type="SUPFAM" id="SSF51679">
    <property type="entry name" value="Bacterial luciferase-like"/>
    <property type="match status" value="1"/>
</dbReference>
<dbReference type="Gene3D" id="3.20.20.30">
    <property type="entry name" value="Luciferase-like domain"/>
    <property type="match status" value="1"/>
</dbReference>
<dbReference type="PANTHER" id="PTHR30137">
    <property type="entry name" value="LUCIFERASE-LIKE MONOOXYGENASE"/>
    <property type="match status" value="1"/>
</dbReference>
<evidence type="ECO:0000259" key="4">
    <source>
        <dbReference type="Pfam" id="PF00296"/>
    </source>
</evidence>
<dbReference type="GO" id="GO:0005829">
    <property type="term" value="C:cytosol"/>
    <property type="evidence" value="ECO:0007669"/>
    <property type="project" value="TreeGrafter"/>
</dbReference>
<reference evidence="5" key="1">
    <citation type="submission" date="2018-05" db="EMBL/GenBank/DDBJ databases">
        <authorList>
            <person name="Lanie J.A."/>
            <person name="Ng W.-L."/>
            <person name="Kazmierczak K.M."/>
            <person name="Andrzejewski T.M."/>
            <person name="Davidsen T.M."/>
            <person name="Wayne K.J."/>
            <person name="Tettelin H."/>
            <person name="Glass J.I."/>
            <person name="Rusch D."/>
            <person name="Podicherti R."/>
            <person name="Tsui H.-C.T."/>
            <person name="Winkler M.E."/>
        </authorList>
    </citation>
    <scope>NUCLEOTIDE SEQUENCE</scope>
</reference>
<dbReference type="GO" id="GO:0016705">
    <property type="term" value="F:oxidoreductase activity, acting on paired donors, with incorporation or reduction of molecular oxygen"/>
    <property type="evidence" value="ECO:0007669"/>
    <property type="project" value="InterPro"/>
</dbReference>
<feature type="domain" description="Luciferase-like" evidence="4">
    <location>
        <begin position="1"/>
        <end position="305"/>
    </location>
</feature>
<name>A0A381SM18_9ZZZZ</name>
<dbReference type="InterPro" id="IPR011251">
    <property type="entry name" value="Luciferase-like_dom"/>
</dbReference>
<protein>
    <recommendedName>
        <fullName evidence="4">Luciferase-like domain-containing protein</fullName>
    </recommendedName>
</protein>
<proteinExistence type="predicted"/>
<dbReference type="AlphaFoldDB" id="A0A381SM18"/>
<feature type="region of interest" description="Disordered" evidence="3">
    <location>
        <begin position="1"/>
        <end position="20"/>
    </location>
</feature>
<dbReference type="InterPro" id="IPR050766">
    <property type="entry name" value="Bact_Lucif_Oxidored"/>
</dbReference>
<dbReference type="CDD" id="cd00347">
    <property type="entry name" value="Flavin_utilizing_monoxygenases"/>
    <property type="match status" value="1"/>
</dbReference>
<accession>A0A381SM18</accession>
<evidence type="ECO:0000256" key="2">
    <source>
        <dbReference type="ARBA" id="ARBA00023033"/>
    </source>
</evidence>